<gene>
    <name evidence="2" type="ORF">JT25_019115</name>
</gene>
<evidence type="ECO:0008006" key="4">
    <source>
        <dbReference type="Google" id="ProtNLM"/>
    </source>
</evidence>
<dbReference type="EMBL" id="CP014476">
    <property type="protein sequence ID" value="AMK78576.1"/>
    <property type="molecule type" value="Genomic_DNA"/>
</dbReference>
<keyword evidence="1" id="KW-0732">Signal</keyword>
<feature type="chain" id="PRO_5007797860" description="Carboxypeptidase regulatory-like domain-containing protein" evidence="1">
    <location>
        <begin position="22"/>
        <end position="137"/>
    </location>
</feature>
<dbReference type="OrthoDB" id="5568005at2"/>
<dbReference type="Proteomes" id="UP000030512">
    <property type="component" value="Chromosome"/>
</dbReference>
<keyword evidence="3" id="KW-1185">Reference proteome</keyword>
<protein>
    <recommendedName>
        <fullName evidence="4">Carboxypeptidase regulatory-like domain-containing protein</fullName>
    </recommendedName>
</protein>
<name>A0A126T918_9GAMM</name>
<dbReference type="Gene3D" id="2.60.40.1120">
    <property type="entry name" value="Carboxypeptidase-like, regulatory domain"/>
    <property type="match status" value="1"/>
</dbReference>
<dbReference type="AlphaFoldDB" id="A0A126T918"/>
<feature type="signal peptide" evidence="1">
    <location>
        <begin position="1"/>
        <end position="21"/>
    </location>
</feature>
<evidence type="ECO:0000256" key="1">
    <source>
        <dbReference type="SAM" id="SignalP"/>
    </source>
</evidence>
<proteinExistence type="predicted"/>
<dbReference type="RefSeq" id="WP_036278477.1">
    <property type="nucleotide sequence ID" value="NZ_CP014476.1"/>
</dbReference>
<evidence type="ECO:0000313" key="2">
    <source>
        <dbReference type="EMBL" id="AMK78576.1"/>
    </source>
</evidence>
<sequence>MKLFHLAFMLPWIAYSFSAIADPAPLQPQIQGDVTFVSGGIGGDERDALQAVRADYNLSLLFSMQGTGEYFSDVAVRINDAKNQTVLDTVSDGPMLFAKLKPGRYRISAAHEGQEIRKTVTVDNKHRSPLSFTWPGD</sequence>
<dbReference type="KEGG" id="mdn:JT25_019115"/>
<evidence type="ECO:0000313" key="3">
    <source>
        <dbReference type="Proteomes" id="UP000030512"/>
    </source>
</evidence>
<reference evidence="2 3" key="1">
    <citation type="journal article" date="2015" name="Environ. Microbiol.">
        <title>Methane oxidation coupled to nitrate reduction under hypoxia by the Gammaproteobacterium Methylomonas denitrificans, sp. nov. type strain FJG1.</title>
        <authorList>
            <person name="Kits K.D."/>
            <person name="Klotz M.G."/>
            <person name="Stein L.Y."/>
        </authorList>
    </citation>
    <scope>NUCLEOTIDE SEQUENCE [LARGE SCALE GENOMIC DNA]</scope>
    <source>
        <strain evidence="2 3">FJG1</strain>
    </source>
</reference>
<organism evidence="2 3">
    <name type="scientific">Methylomonas denitrificans</name>
    <dbReference type="NCBI Taxonomy" id="1538553"/>
    <lineage>
        <taxon>Bacteria</taxon>
        <taxon>Pseudomonadati</taxon>
        <taxon>Pseudomonadota</taxon>
        <taxon>Gammaproteobacteria</taxon>
        <taxon>Methylococcales</taxon>
        <taxon>Methylococcaceae</taxon>
        <taxon>Methylomonas</taxon>
    </lineage>
</organism>
<accession>A0A126T918</accession>
<dbReference type="STRING" id="1538553.JT25_019115"/>